<keyword evidence="2" id="KW-0813">Transport</keyword>
<proteinExistence type="inferred from homology"/>
<dbReference type="InterPro" id="IPR003593">
    <property type="entry name" value="AAA+_ATPase"/>
</dbReference>
<dbReference type="InterPro" id="IPR027417">
    <property type="entry name" value="P-loop_NTPase"/>
</dbReference>
<gene>
    <name evidence="6" type="ORF">AAFH96_35995</name>
</gene>
<sequence length="284" mass="30238">MNATGTPVAGPLGVDGVGVEFRGRGGRVTALRDVHLRVRPGEVLGVVGESGSGKTTLTKVLAGLHRPTTGDVTLAGQRLWTMPARQRRALLARTVGLVFQDPASSMNPRLTVGAIIEDPLRIQRRGDHTDRRRRVGELLDTVQLPRTVLDRRPAEISGGQRQRVAVARALALGPAFLLADEPTSALDVSLRAQLLDLLADLRRDHGLGILLVSHDIQAVRYLADRVAVMYLGRVVESGPAAAVIDRPTHPYAGRLFAAVPTLTGARTGPADGTSLDKPGTGRSE</sequence>
<dbReference type="SUPFAM" id="SSF52540">
    <property type="entry name" value="P-loop containing nucleoside triphosphate hydrolases"/>
    <property type="match status" value="1"/>
</dbReference>
<keyword evidence="7" id="KW-1185">Reference proteome</keyword>
<evidence type="ECO:0000313" key="7">
    <source>
        <dbReference type="Proteomes" id="UP001582793"/>
    </source>
</evidence>
<evidence type="ECO:0000256" key="4">
    <source>
        <dbReference type="ARBA" id="ARBA00022840"/>
    </source>
</evidence>
<dbReference type="Pfam" id="PF00005">
    <property type="entry name" value="ABC_tran"/>
    <property type="match status" value="1"/>
</dbReference>
<evidence type="ECO:0000313" key="6">
    <source>
        <dbReference type="EMBL" id="MFB6398436.1"/>
    </source>
</evidence>
<evidence type="ECO:0000256" key="2">
    <source>
        <dbReference type="ARBA" id="ARBA00022448"/>
    </source>
</evidence>
<evidence type="ECO:0000259" key="5">
    <source>
        <dbReference type="PROSITE" id="PS50893"/>
    </source>
</evidence>
<dbReference type="PANTHER" id="PTHR43776">
    <property type="entry name" value="TRANSPORT ATP-BINDING PROTEIN"/>
    <property type="match status" value="1"/>
</dbReference>
<dbReference type="InterPro" id="IPR050319">
    <property type="entry name" value="ABC_transp_ATP-bind"/>
</dbReference>
<dbReference type="InterPro" id="IPR017871">
    <property type="entry name" value="ABC_transporter-like_CS"/>
</dbReference>
<dbReference type="PANTHER" id="PTHR43776:SF7">
    <property type="entry name" value="D,D-DIPEPTIDE TRANSPORT ATP-BINDING PROTEIN DDPF-RELATED"/>
    <property type="match status" value="1"/>
</dbReference>
<dbReference type="EMBL" id="JBCGDC010000247">
    <property type="protein sequence ID" value="MFB6398436.1"/>
    <property type="molecule type" value="Genomic_DNA"/>
</dbReference>
<comment type="caution">
    <text evidence="6">The sequence shown here is derived from an EMBL/GenBank/DDBJ whole genome shotgun (WGS) entry which is preliminary data.</text>
</comment>
<accession>A0ABV5D2F7</accession>
<dbReference type="PROSITE" id="PS50893">
    <property type="entry name" value="ABC_TRANSPORTER_2"/>
    <property type="match status" value="1"/>
</dbReference>
<dbReference type="SMART" id="SM00382">
    <property type="entry name" value="AAA"/>
    <property type="match status" value="1"/>
</dbReference>
<reference evidence="6 7" key="1">
    <citation type="submission" date="2024-04" db="EMBL/GenBank/DDBJ databases">
        <title>Polymorphospora sp. isolated from Baiyangdian Lake in Xiong'an New Area.</title>
        <authorList>
            <person name="Zhang X."/>
            <person name="Liu J."/>
        </authorList>
    </citation>
    <scope>NUCLEOTIDE SEQUENCE [LARGE SCALE GENOMIC DNA]</scope>
    <source>
        <strain evidence="6 7">2-325</strain>
    </source>
</reference>
<evidence type="ECO:0000256" key="1">
    <source>
        <dbReference type="ARBA" id="ARBA00005417"/>
    </source>
</evidence>
<comment type="similarity">
    <text evidence="1">Belongs to the ABC transporter superfamily.</text>
</comment>
<dbReference type="CDD" id="cd03257">
    <property type="entry name" value="ABC_NikE_OppD_transporters"/>
    <property type="match status" value="1"/>
</dbReference>
<dbReference type="InterPro" id="IPR003439">
    <property type="entry name" value="ABC_transporter-like_ATP-bd"/>
</dbReference>
<organism evidence="6 7">
    <name type="scientific">Polymorphospora lycopeni</name>
    <dbReference type="NCBI Taxonomy" id="3140240"/>
    <lineage>
        <taxon>Bacteria</taxon>
        <taxon>Bacillati</taxon>
        <taxon>Actinomycetota</taxon>
        <taxon>Actinomycetes</taxon>
        <taxon>Micromonosporales</taxon>
        <taxon>Micromonosporaceae</taxon>
        <taxon>Polymorphospora</taxon>
    </lineage>
</organism>
<dbReference type="GO" id="GO:0005524">
    <property type="term" value="F:ATP binding"/>
    <property type="evidence" value="ECO:0007669"/>
    <property type="project" value="UniProtKB-KW"/>
</dbReference>
<keyword evidence="3" id="KW-0547">Nucleotide-binding</keyword>
<feature type="domain" description="ABC transporter" evidence="5">
    <location>
        <begin position="14"/>
        <end position="256"/>
    </location>
</feature>
<dbReference type="Proteomes" id="UP001582793">
    <property type="component" value="Unassembled WGS sequence"/>
</dbReference>
<dbReference type="PROSITE" id="PS00211">
    <property type="entry name" value="ABC_TRANSPORTER_1"/>
    <property type="match status" value="1"/>
</dbReference>
<dbReference type="Gene3D" id="3.40.50.300">
    <property type="entry name" value="P-loop containing nucleotide triphosphate hydrolases"/>
    <property type="match status" value="1"/>
</dbReference>
<dbReference type="RefSeq" id="WP_364206223.1">
    <property type="nucleotide sequence ID" value="NZ_JBCGDC010000247.1"/>
</dbReference>
<name>A0ABV5D2F7_9ACTN</name>
<protein>
    <submittedName>
        <fullName evidence="6">ABC transporter ATP-binding protein</fullName>
    </submittedName>
</protein>
<evidence type="ECO:0000256" key="3">
    <source>
        <dbReference type="ARBA" id="ARBA00022741"/>
    </source>
</evidence>
<keyword evidence="4 6" id="KW-0067">ATP-binding</keyword>